<dbReference type="Proteomes" id="UP001186944">
    <property type="component" value="Unassembled WGS sequence"/>
</dbReference>
<evidence type="ECO:0000313" key="3">
    <source>
        <dbReference type="Proteomes" id="UP001186944"/>
    </source>
</evidence>
<name>A0AA89C5N6_PINIB</name>
<dbReference type="EMBL" id="VSWD01000008">
    <property type="protein sequence ID" value="KAK3095687.1"/>
    <property type="molecule type" value="Genomic_DNA"/>
</dbReference>
<feature type="region of interest" description="Disordered" evidence="1">
    <location>
        <begin position="122"/>
        <end position="190"/>
    </location>
</feature>
<comment type="caution">
    <text evidence="2">The sequence shown here is derived from an EMBL/GenBank/DDBJ whole genome shotgun (WGS) entry which is preliminary data.</text>
</comment>
<keyword evidence="3" id="KW-1185">Reference proteome</keyword>
<accession>A0AA89C5N6</accession>
<proteinExistence type="predicted"/>
<reference evidence="2" key="1">
    <citation type="submission" date="2019-08" db="EMBL/GenBank/DDBJ databases">
        <title>The improved chromosome-level genome for the pearl oyster Pinctada fucata martensii using PacBio sequencing and Hi-C.</title>
        <authorList>
            <person name="Zheng Z."/>
        </authorList>
    </citation>
    <scope>NUCLEOTIDE SEQUENCE</scope>
    <source>
        <strain evidence="2">ZZ-2019</strain>
        <tissue evidence="2">Adductor muscle</tissue>
    </source>
</reference>
<evidence type="ECO:0000313" key="2">
    <source>
        <dbReference type="EMBL" id="KAK3095687.1"/>
    </source>
</evidence>
<organism evidence="2 3">
    <name type="scientific">Pinctada imbricata</name>
    <name type="common">Atlantic pearl-oyster</name>
    <name type="synonym">Pinctada martensii</name>
    <dbReference type="NCBI Taxonomy" id="66713"/>
    <lineage>
        <taxon>Eukaryota</taxon>
        <taxon>Metazoa</taxon>
        <taxon>Spiralia</taxon>
        <taxon>Lophotrochozoa</taxon>
        <taxon>Mollusca</taxon>
        <taxon>Bivalvia</taxon>
        <taxon>Autobranchia</taxon>
        <taxon>Pteriomorphia</taxon>
        <taxon>Pterioida</taxon>
        <taxon>Pterioidea</taxon>
        <taxon>Pteriidae</taxon>
        <taxon>Pinctada</taxon>
    </lineage>
</organism>
<feature type="compositionally biased region" description="Polar residues" evidence="1">
    <location>
        <begin position="59"/>
        <end position="70"/>
    </location>
</feature>
<protein>
    <submittedName>
        <fullName evidence="2">Uncharacterized protein</fullName>
    </submittedName>
</protein>
<feature type="region of interest" description="Disordered" evidence="1">
    <location>
        <begin position="1"/>
        <end position="71"/>
    </location>
</feature>
<feature type="compositionally biased region" description="Basic and acidic residues" evidence="1">
    <location>
        <begin position="144"/>
        <end position="156"/>
    </location>
</feature>
<dbReference type="AlphaFoldDB" id="A0AA89C5N6"/>
<sequence length="190" mass="21369">MVHHSSGTHEDSDTMAPSTPPCRPHPLKPPVIARKATRTYRAKRRNGHYLTPSIGDTPGTRQTKSRTGPSEVQYHKIRRRLQFGRKPPTSRHSEDLHTKFEASGTIVEMMDGVQDEVKMQNSKVLQRAVSKSDYTVTRGRKGRVSKERVKLSDKSDSTVLPIRLRSSKLNADLHLGQGSVSPERNKGRQN</sequence>
<feature type="compositionally biased region" description="Pro residues" evidence="1">
    <location>
        <begin position="18"/>
        <end position="29"/>
    </location>
</feature>
<evidence type="ECO:0000256" key="1">
    <source>
        <dbReference type="SAM" id="MobiDB-lite"/>
    </source>
</evidence>
<gene>
    <name evidence="2" type="ORF">FSP39_017587</name>
</gene>
<feature type="compositionally biased region" description="Basic residues" evidence="1">
    <location>
        <begin position="35"/>
        <end position="47"/>
    </location>
</feature>